<reference evidence="5 6" key="1">
    <citation type="journal article" date="2021" name="Nat. Plants">
        <title>The Taxus genome provides insights into paclitaxel biosynthesis.</title>
        <authorList>
            <person name="Xiong X."/>
            <person name="Gou J."/>
            <person name="Liao Q."/>
            <person name="Li Y."/>
            <person name="Zhou Q."/>
            <person name="Bi G."/>
            <person name="Li C."/>
            <person name="Du R."/>
            <person name="Wang X."/>
            <person name="Sun T."/>
            <person name="Guo L."/>
            <person name="Liang H."/>
            <person name="Lu P."/>
            <person name="Wu Y."/>
            <person name="Zhang Z."/>
            <person name="Ro D.K."/>
            <person name="Shang Y."/>
            <person name="Huang S."/>
            <person name="Yan J."/>
        </authorList>
    </citation>
    <scope>NUCLEOTIDE SEQUENCE [LARGE SCALE GENOMIC DNA]</scope>
    <source>
        <strain evidence="5">Ta-2019</strain>
    </source>
</reference>
<keyword evidence="6" id="KW-1185">Reference proteome</keyword>
<comment type="caution">
    <text evidence="5">The sequence shown here is derived from an EMBL/GenBank/DDBJ whole genome shotgun (WGS) entry which is preliminary data.</text>
</comment>
<evidence type="ECO:0000256" key="1">
    <source>
        <dbReference type="ARBA" id="ARBA00009995"/>
    </source>
</evidence>
<dbReference type="AlphaFoldDB" id="A0AA38GJK3"/>
<gene>
    <name evidence="5" type="ORF">KI387_017809</name>
</gene>
<dbReference type="OMA" id="DSYCLRW"/>
<keyword evidence="2" id="KW-0808">Transferase</keyword>
<dbReference type="SUPFAM" id="SSF53756">
    <property type="entry name" value="UDP-Glycosyltransferase/glycogen phosphorylase"/>
    <property type="match status" value="1"/>
</dbReference>
<feature type="transmembrane region" description="Helical" evidence="3">
    <location>
        <begin position="142"/>
        <end position="162"/>
    </location>
</feature>
<accession>A0AA38GJK3</accession>
<dbReference type="CDD" id="cd03784">
    <property type="entry name" value="GT1_Gtf-like"/>
    <property type="match status" value="1"/>
</dbReference>
<dbReference type="PANTHER" id="PTHR48049">
    <property type="entry name" value="GLYCOSYLTRANSFERASE"/>
    <property type="match status" value="1"/>
</dbReference>
<evidence type="ECO:0000259" key="4">
    <source>
        <dbReference type="Pfam" id="PF26168"/>
    </source>
</evidence>
<protein>
    <recommendedName>
        <fullName evidence="4">Glycosyltransferase N-terminal domain-containing protein</fullName>
    </recommendedName>
</protein>
<dbReference type="Proteomes" id="UP000824469">
    <property type="component" value="Unassembled WGS sequence"/>
</dbReference>
<evidence type="ECO:0000256" key="2">
    <source>
        <dbReference type="ARBA" id="ARBA00022679"/>
    </source>
</evidence>
<dbReference type="EMBL" id="JAHRHJ020000003">
    <property type="protein sequence ID" value="KAH9323170.1"/>
    <property type="molecule type" value="Genomic_DNA"/>
</dbReference>
<dbReference type="InterPro" id="IPR002213">
    <property type="entry name" value="UDP_glucos_trans"/>
</dbReference>
<feature type="non-terminal residue" evidence="5">
    <location>
        <position position="1"/>
    </location>
</feature>
<keyword evidence="3" id="KW-0472">Membrane</keyword>
<sequence length="484" mass="53384">LVYRRISKPAIEEEKMKQLHVLMFPWLAYGHILPYLELSHRLANHGVKISFLSTPRNISKIRPLILEGTGLIDLVELSLPSVEGLPAGAESTADVPNEMEGVLKTAVDGLEQPFEDLLKILSPDYVIFDFSQYWAATVAAKFGIPAILLLIFPAVFTAYAMAPCRDKEEETTVEELIVAPPDFPSSEIVWQPFEARYIIGAFNSSNGQMSVAARCFKSIKGCSFIAIRSCLEIEGKFIEYLARVNGKAVVPVGTLSPDLPQHGRDNLSAEDSYCLRWLDERPDSSVVYVSFGSECFLSEEQIHALALGLEATGAPFLWVLRSPRFSNGTASGSALLPEGFESRTRERGVVYSGWAPQLHILAHPSVGVFMSHAGWSSVIEAVKFGVKLVLLPMNVDQGINARLIANELKAGLEIEREGDGSFSKDDIRTAVLKVLDEDCEEGRNVKSRIEELGRSVFGNSKCEEKCVRGFIKCLDLYTPPDQSV</sequence>
<name>A0AA38GJK3_TAXCH</name>
<dbReference type="GO" id="GO:0035251">
    <property type="term" value="F:UDP-glucosyltransferase activity"/>
    <property type="evidence" value="ECO:0007669"/>
    <property type="project" value="InterPro"/>
</dbReference>
<proteinExistence type="inferred from homology"/>
<dbReference type="Gene3D" id="3.40.50.2000">
    <property type="entry name" value="Glycogen Phosphorylase B"/>
    <property type="match status" value="2"/>
</dbReference>
<evidence type="ECO:0000256" key="3">
    <source>
        <dbReference type="SAM" id="Phobius"/>
    </source>
</evidence>
<organism evidence="5 6">
    <name type="scientific">Taxus chinensis</name>
    <name type="common">Chinese yew</name>
    <name type="synonym">Taxus wallichiana var. chinensis</name>
    <dbReference type="NCBI Taxonomy" id="29808"/>
    <lineage>
        <taxon>Eukaryota</taxon>
        <taxon>Viridiplantae</taxon>
        <taxon>Streptophyta</taxon>
        <taxon>Embryophyta</taxon>
        <taxon>Tracheophyta</taxon>
        <taxon>Spermatophyta</taxon>
        <taxon>Pinopsida</taxon>
        <taxon>Pinidae</taxon>
        <taxon>Conifers II</taxon>
        <taxon>Cupressales</taxon>
        <taxon>Taxaceae</taxon>
        <taxon>Taxus</taxon>
    </lineage>
</organism>
<keyword evidence="3" id="KW-1133">Transmembrane helix</keyword>
<dbReference type="PANTHER" id="PTHR48049:SF80">
    <property type="entry name" value="GLYCOSYLTRANSFERASE"/>
    <property type="match status" value="1"/>
</dbReference>
<dbReference type="FunFam" id="3.40.50.2000:FF:000037">
    <property type="entry name" value="Glycosyltransferase"/>
    <property type="match status" value="1"/>
</dbReference>
<feature type="domain" description="Glycosyltransferase N-terminal" evidence="4">
    <location>
        <begin position="18"/>
        <end position="157"/>
    </location>
</feature>
<dbReference type="InterPro" id="IPR050481">
    <property type="entry name" value="UDP-glycosyltransf_plant"/>
</dbReference>
<dbReference type="Pfam" id="PF26168">
    <property type="entry name" value="Glyco_transf_N"/>
    <property type="match status" value="1"/>
</dbReference>
<dbReference type="InterPro" id="IPR058980">
    <property type="entry name" value="Glyco_transf_N"/>
</dbReference>
<evidence type="ECO:0000313" key="5">
    <source>
        <dbReference type="EMBL" id="KAH9323170.1"/>
    </source>
</evidence>
<dbReference type="Pfam" id="PF00201">
    <property type="entry name" value="UDPGT"/>
    <property type="match status" value="1"/>
</dbReference>
<keyword evidence="3" id="KW-0812">Transmembrane</keyword>
<evidence type="ECO:0000313" key="6">
    <source>
        <dbReference type="Proteomes" id="UP000824469"/>
    </source>
</evidence>
<comment type="similarity">
    <text evidence="1">Belongs to the UDP-glycosyltransferase family.</text>
</comment>